<reference evidence="1" key="2">
    <citation type="journal article" date="2015" name="Data Brief">
        <title>Shoot transcriptome of the giant reed, Arundo donax.</title>
        <authorList>
            <person name="Barrero R.A."/>
            <person name="Guerrero F.D."/>
            <person name="Moolhuijzen P."/>
            <person name="Goolsby J.A."/>
            <person name="Tidwell J."/>
            <person name="Bellgard S.E."/>
            <person name="Bellgard M.I."/>
        </authorList>
    </citation>
    <scope>NUCLEOTIDE SEQUENCE</scope>
    <source>
        <tissue evidence="1">Shoot tissue taken approximately 20 cm above the soil surface</tissue>
    </source>
</reference>
<dbReference type="AlphaFoldDB" id="A0A0A9GU25"/>
<accession>A0A0A9GU25</accession>
<dbReference type="EMBL" id="GBRH01171835">
    <property type="protein sequence ID" value="JAE26061.1"/>
    <property type="molecule type" value="Transcribed_RNA"/>
</dbReference>
<evidence type="ECO:0000313" key="1">
    <source>
        <dbReference type="EMBL" id="JAE26061.1"/>
    </source>
</evidence>
<sequence>MSGWILGEVGTTEAKKYILCTDLYSEDFQVLFWLCQELYTVSLLLGKPSSMIYLVLIHLIDVIIRIRSTLHRKLLWFLK</sequence>
<organism evidence="1">
    <name type="scientific">Arundo donax</name>
    <name type="common">Giant reed</name>
    <name type="synonym">Donax arundinaceus</name>
    <dbReference type="NCBI Taxonomy" id="35708"/>
    <lineage>
        <taxon>Eukaryota</taxon>
        <taxon>Viridiplantae</taxon>
        <taxon>Streptophyta</taxon>
        <taxon>Embryophyta</taxon>
        <taxon>Tracheophyta</taxon>
        <taxon>Spermatophyta</taxon>
        <taxon>Magnoliopsida</taxon>
        <taxon>Liliopsida</taxon>
        <taxon>Poales</taxon>
        <taxon>Poaceae</taxon>
        <taxon>PACMAD clade</taxon>
        <taxon>Arundinoideae</taxon>
        <taxon>Arundineae</taxon>
        <taxon>Arundo</taxon>
    </lineage>
</organism>
<name>A0A0A9GU25_ARUDO</name>
<reference evidence="1" key="1">
    <citation type="submission" date="2014-09" db="EMBL/GenBank/DDBJ databases">
        <authorList>
            <person name="Magalhaes I.L.F."/>
            <person name="Oliveira U."/>
            <person name="Santos F.R."/>
            <person name="Vidigal T.H.D.A."/>
            <person name="Brescovit A.D."/>
            <person name="Santos A.J."/>
        </authorList>
    </citation>
    <scope>NUCLEOTIDE SEQUENCE</scope>
    <source>
        <tissue evidence="1">Shoot tissue taken approximately 20 cm above the soil surface</tissue>
    </source>
</reference>
<protein>
    <submittedName>
        <fullName evidence="1">Uncharacterized protein</fullName>
    </submittedName>
</protein>
<proteinExistence type="predicted"/>